<evidence type="ECO:0000256" key="4">
    <source>
        <dbReference type="ARBA" id="ARBA00022692"/>
    </source>
</evidence>
<comment type="subcellular location">
    <subcellularLocation>
        <location evidence="1">Cell membrane</location>
        <topology evidence="1">Multi-pass membrane protein</topology>
    </subcellularLocation>
</comment>
<evidence type="ECO:0000256" key="2">
    <source>
        <dbReference type="ARBA" id="ARBA00007977"/>
    </source>
</evidence>
<feature type="transmembrane region" description="Helical" evidence="7">
    <location>
        <begin position="284"/>
        <end position="306"/>
    </location>
</feature>
<evidence type="ECO:0000256" key="1">
    <source>
        <dbReference type="ARBA" id="ARBA00004651"/>
    </source>
</evidence>
<name>A0A7X6H0S6_9RHOB</name>
<keyword evidence="3" id="KW-1003">Cell membrane</keyword>
<feature type="transmembrane region" description="Helical" evidence="7">
    <location>
        <begin position="199"/>
        <end position="216"/>
    </location>
</feature>
<evidence type="ECO:0000256" key="7">
    <source>
        <dbReference type="SAM" id="Phobius"/>
    </source>
</evidence>
<organism evidence="8 9">
    <name type="scientific">Roseicyclus persicicus</name>
    <dbReference type="NCBI Taxonomy" id="2650661"/>
    <lineage>
        <taxon>Bacteria</taxon>
        <taxon>Pseudomonadati</taxon>
        <taxon>Pseudomonadota</taxon>
        <taxon>Alphaproteobacteria</taxon>
        <taxon>Rhodobacterales</taxon>
        <taxon>Roseobacteraceae</taxon>
        <taxon>Roseicyclus</taxon>
    </lineage>
</organism>
<dbReference type="InterPro" id="IPR018383">
    <property type="entry name" value="UPF0324_pro"/>
</dbReference>
<dbReference type="PANTHER" id="PTHR30106:SF2">
    <property type="entry name" value="UPF0324 INNER MEMBRANE PROTEIN YEIH"/>
    <property type="match status" value="1"/>
</dbReference>
<evidence type="ECO:0000313" key="8">
    <source>
        <dbReference type="EMBL" id="NKX45946.1"/>
    </source>
</evidence>
<evidence type="ECO:0000256" key="5">
    <source>
        <dbReference type="ARBA" id="ARBA00022989"/>
    </source>
</evidence>
<keyword evidence="9" id="KW-1185">Reference proteome</keyword>
<feature type="transmembrane region" description="Helical" evidence="7">
    <location>
        <begin position="251"/>
        <end position="272"/>
    </location>
</feature>
<feature type="transmembrane region" description="Helical" evidence="7">
    <location>
        <begin position="74"/>
        <end position="94"/>
    </location>
</feature>
<feature type="transmembrane region" description="Helical" evidence="7">
    <location>
        <begin position="228"/>
        <end position="245"/>
    </location>
</feature>
<dbReference type="GO" id="GO:0005886">
    <property type="term" value="C:plasma membrane"/>
    <property type="evidence" value="ECO:0007669"/>
    <property type="project" value="UniProtKB-SubCell"/>
</dbReference>
<dbReference type="PANTHER" id="PTHR30106">
    <property type="entry name" value="INNER MEMBRANE PROTEIN YEIH-RELATED"/>
    <property type="match status" value="1"/>
</dbReference>
<sequence length="308" mass="31465">MVAAAATFLADSYGAPVMLFALLIGMALHAVAEQPACASGVRIASQTLLRWGVALMGLRLGLEDVAGLGWQPVAGVLLLVGATLGAGVFLSYAFGRQKAFGLLAGGSVAICGASAALAIASVLPRREGREADTLLVITAVTVLSTFAMVAYPVLFRALGFGPTETAFLIGATIHDVAQVAGAGHSISEEVGVMATFVKMLRVALLPGVLLLVVILMREPGGGRAGLPWFVVLFVVLAVVGNAGVLPEAAVAQLVALSQGCLVMAIAALGLRTNLGRILEVDRRYTAMLVLLTVFLLGAALILVVALGL</sequence>
<comment type="caution">
    <text evidence="8">The sequence shown here is derived from an EMBL/GenBank/DDBJ whole genome shotgun (WGS) entry which is preliminary data.</text>
</comment>
<dbReference type="AlphaFoldDB" id="A0A7X6H0S6"/>
<evidence type="ECO:0000313" key="9">
    <source>
        <dbReference type="Proteomes" id="UP000526408"/>
    </source>
</evidence>
<comment type="similarity">
    <text evidence="2">Belongs to the UPF0324 family.</text>
</comment>
<feature type="transmembrane region" description="Helical" evidence="7">
    <location>
        <begin position="100"/>
        <end position="122"/>
    </location>
</feature>
<keyword evidence="4 7" id="KW-0812">Transmembrane</keyword>
<feature type="transmembrane region" description="Helical" evidence="7">
    <location>
        <begin position="12"/>
        <end position="31"/>
    </location>
</feature>
<protein>
    <submittedName>
        <fullName evidence="8">Putative sulfate exporter family transporter</fullName>
    </submittedName>
</protein>
<evidence type="ECO:0000256" key="3">
    <source>
        <dbReference type="ARBA" id="ARBA00022475"/>
    </source>
</evidence>
<gene>
    <name evidence="8" type="ORF">HCU73_15230</name>
</gene>
<dbReference type="EMBL" id="JAAZQQ010000005">
    <property type="protein sequence ID" value="NKX45946.1"/>
    <property type="molecule type" value="Genomic_DNA"/>
</dbReference>
<evidence type="ECO:0000256" key="6">
    <source>
        <dbReference type="ARBA" id="ARBA00023136"/>
    </source>
</evidence>
<accession>A0A7X6H0S6</accession>
<reference evidence="8 9" key="1">
    <citation type="submission" date="2020-04" db="EMBL/GenBank/DDBJ databases">
        <authorList>
            <person name="Yoon J."/>
        </authorList>
    </citation>
    <scope>NUCLEOTIDE SEQUENCE [LARGE SCALE GENOMIC DNA]</scope>
    <source>
        <strain evidence="8 9">KMU-115</strain>
    </source>
</reference>
<dbReference type="Pfam" id="PF03601">
    <property type="entry name" value="Cons_hypoth698"/>
    <property type="match status" value="1"/>
</dbReference>
<keyword evidence="6 7" id="KW-0472">Membrane</keyword>
<keyword evidence="5 7" id="KW-1133">Transmembrane helix</keyword>
<proteinExistence type="inferred from homology"/>
<feature type="transmembrane region" description="Helical" evidence="7">
    <location>
        <begin position="134"/>
        <end position="154"/>
    </location>
</feature>
<dbReference type="Proteomes" id="UP000526408">
    <property type="component" value="Unassembled WGS sequence"/>
</dbReference>